<dbReference type="EMBL" id="PDNA01000135">
    <property type="protein sequence ID" value="PGH11231.1"/>
    <property type="molecule type" value="Genomic_DNA"/>
</dbReference>
<accession>A0A2B7XR42</accession>
<keyword evidence="3" id="KW-1185">Reference proteome</keyword>
<feature type="region of interest" description="Disordered" evidence="1">
    <location>
        <begin position="322"/>
        <end position="434"/>
    </location>
</feature>
<dbReference type="Proteomes" id="UP000224634">
    <property type="component" value="Unassembled WGS sequence"/>
</dbReference>
<name>A0A2B7XR42_POLH7</name>
<organism evidence="2 3">
    <name type="scientific">Polytolypa hystricis (strain UAMH7299)</name>
    <dbReference type="NCBI Taxonomy" id="1447883"/>
    <lineage>
        <taxon>Eukaryota</taxon>
        <taxon>Fungi</taxon>
        <taxon>Dikarya</taxon>
        <taxon>Ascomycota</taxon>
        <taxon>Pezizomycotina</taxon>
        <taxon>Eurotiomycetes</taxon>
        <taxon>Eurotiomycetidae</taxon>
        <taxon>Onygenales</taxon>
        <taxon>Onygenales incertae sedis</taxon>
        <taxon>Polytolypa</taxon>
    </lineage>
</organism>
<reference evidence="2 3" key="1">
    <citation type="submission" date="2017-10" db="EMBL/GenBank/DDBJ databases">
        <title>Comparative genomics in systemic dimorphic fungi from Ajellomycetaceae.</title>
        <authorList>
            <person name="Munoz J.F."/>
            <person name="Mcewen J.G."/>
            <person name="Clay O.K."/>
            <person name="Cuomo C.A."/>
        </authorList>
    </citation>
    <scope>NUCLEOTIDE SEQUENCE [LARGE SCALE GENOMIC DNA]</scope>
    <source>
        <strain evidence="2 3">UAMH7299</strain>
    </source>
</reference>
<gene>
    <name evidence="2" type="ORF">AJ80_07236</name>
</gene>
<comment type="caution">
    <text evidence="2">The sequence shown here is derived from an EMBL/GenBank/DDBJ whole genome shotgun (WGS) entry which is preliminary data.</text>
</comment>
<feature type="compositionally biased region" description="Basic and acidic residues" evidence="1">
    <location>
        <begin position="425"/>
        <end position="434"/>
    </location>
</feature>
<feature type="compositionally biased region" description="Polar residues" evidence="1">
    <location>
        <begin position="230"/>
        <end position="242"/>
    </location>
</feature>
<feature type="region of interest" description="Disordered" evidence="1">
    <location>
        <begin position="198"/>
        <end position="217"/>
    </location>
</feature>
<sequence>MNSSLAKNPADELSHASSAWETQNLIANEQIRGLRIRILLAEHDNSTLRSHIEGANVHLDQLERLVLATESQLLQSQNDSSITGIELRSATRELHDLQSRVTSFQLASADSNKLLAEKLQLTREISTLKAEMKQLASREPSYQSIISEKLGLERQLSSLEVELQSEKRASERARLKSTQQSEETATFSVQLDKMKKELSKERKERETAEEKAKTEAKEWERLRNDLEQQLRTIGTHPQTMVSSVEKPTRRSDRQGTGPQGLARGEKEPHESRKRDISAFKSDMIIATPGAINLAKSKKLSTVPGIKSNFSTTPFLNRNSAAALTSDDTSSAGEEECLPPARGRVNPTLSGASPYHDRRALTRRSYDNPPEPADVSPTWKPTPQFDSRDGDTRKDQPTMRPNLNIEPERGPTQRRAKRRQILLGRQPERSLFKNG</sequence>
<feature type="region of interest" description="Disordered" evidence="1">
    <location>
        <begin position="230"/>
        <end position="279"/>
    </location>
</feature>
<feature type="compositionally biased region" description="Basic and acidic residues" evidence="1">
    <location>
        <begin position="354"/>
        <end position="365"/>
    </location>
</feature>
<feature type="compositionally biased region" description="Low complexity" evidence="1">
    <location>
        <begin position="322"/>
        <end position="331"/>
    </location>
</feature>
<feature type="compositionally biased region" description="Basic and acidic residues" evidence="1">
    <location>
        <begin position="263"/>
        <end position="277"/>
    </location>
</feature>
<feature type="compositionally biased region" description="Polar residues" evidence="1">
    <location>
        <begin position="176"/>
        <end position="189"/>
    </location>
</feature>
<dbReference type="AlphaFoldDB" id="A0A2B7XR42"/>
<evidence type="ECO:0000313" key="2">
    <source>
        <dbReference type="EMBL" id="PGH11231.1"/>
    </source>
</evidence>
<feature type="region of interest" description="Disordered" evidence="1">
    <location>
        <begin position="167"/>
        <end position="192"/>
    </location>
</feature>
<evidence type="ECO:0000313" key="3">
    <source>
        <dbReference type="Proteomes" id="UP000224634"/>
    </source>
</evidence>
<feature type="compositionally biased region" description="Basic and acidic residues" evidence="1">
    <location>
        <begin position="385"/>
        <end position="396"/>
    </location>
</feature>
<dbReference type="OrthoDB" id="20105at2759"/>
<evidence type="ECO:0000256" key="1">
    <source>
        <dbReference type="SAM" id="MobiDB-lite"/>
    </source>
</evidence>
<dbReference type="STRING" id="1447883.A0A2B7XR42"/>
<proteinExistence type="predicted"/>
<protein>
    <submittedName>
        <fullName evidence="2">Uncharacterized protein</fullName>
    </submittedName>
</protein>